<evidence type="ECO:0000256" key="13">
    <source>
        <dbReference type="ARBA" id="ARBA00022917"/>
    </source>
</evidence>
<name>A0A557P6W3_9VIBR</name>
<dbReference type="InterPro" id="IPR015413">
    <property type="entry name" value="Methionyl/Leucyl_tRNA_Synth"/>
</dbReference>
<dbReference type="SUPFAM" id="SSF50249">
    <property type="entry name" value="Nucleic acid-binding proteins"/>
    <property type="match status" value="1"/>
</dbReference>
<comment type="catalytic activity">
    <reaction evidence="15 16">
        <text>tRNA(Met) + L-methionine + ATP = L-methionyl-tRNA(Met) + AMP + diphosphate</text>
        <dbReference type="Rhea" id="RHEA:13481"/>
        <dbReference type="Rhea" id="RHEA-COMP:9667"/>
        <dbReference type="Rhea" id="RHEA-COMP:9698"/>
        <dbReference type="ChEBI" id="CHEBI:30616"/>
        <dbReference type="ChEBI" id="CHEBI:33019"/>
        <dbReference type="ChEBI" id="CHEBI:57844"/>
        <dbReference type="ChEBI" id="CHEBI:78442"/>
        <dbReference type="ChEBI" id="CHEBI:78530"/>
        <dbReference type="ChEBI" id="CHEBI:456215"/>
        <dbReference type="EC" id="6.1.1.10"/>
    </reaction>
</comment>
<comment type="similarity">
    <text evidence="3 16">Belongs to the class-I aminoacyl-tRNA synthetase family. MetG type 1 subfamily.</text>
</comment>
<dbReference type="InterPro" id="IPR001412">
    <property type="entry name" value="aa-tRNA-synth_I_CS"/>
</dbReference>
<dbReference type="PANTHER" id="PTHR45765">
    <property type="entry name" value="METHIONINE--TRNA LIGASE"/>
    <property type="match status" value="1"/>
</dbReference>
<comment type="subcellular location">
    <subcellularLocation>
        <location evidence="2 16">Cytoplasm</location>
    </subcellularLocation>
</comment>
<dbReference type="GO" id="GO:0000049">
    <property type="term" value="F:tRNA binding"/>
    <property type="evidence" value="ECO:0007669"/>
    <property type="project" value="UniProtKB-UniRule"/>
</dbReference>
<keyword evidence="6 16" id="KW-0820">tRNA-binding</keyword>
<feature type="short sequence motif" description="'HIGH' region" evidence="16">
    <location>
        <begin position="15"/>
        <end position="25"/>
    </location>
</feature>
<dbReference type="AlphaFoldDB" id="A0A557P6W3"/>
<dbReference type="PROSITE" id="PS00178">
    <property type="entry name" value="AA_TRNA_LIGASE_I"/>
    <property type="match status" value="1"/>
</dbReference>
<dbReference type="Proteomes" id="UP000319828">
    <property type="component" value="Unassembled WGS sequence"/>
</dbReference>
<dbReference type="GO" id="GO:0004825">
    <property type="term" value="F:methionine-tRNA ligase activity"/>
    <property type="evidence" value="ECO:0007669"/>
    <property type="project" value="UniProtKB-UniRule"/>
</dbReference>
<dbReference type="FunFam" id="2.40.50.140:FF:000042">
    <property type="entry name" value="Methionine--tRNA ligase"/>
    <property type="match status" value="1"/>
</dbReference>
<evidence type="ECO:0000313" key="18">
    <source>
        <dbReference type="EMBL" id="TVO36392.1"/>
    </source>
</evidence>
<dbReference type="InterPro" id="IPR004495">
    <property type="entry name" value="Met-tRNA-synth_bsu_C"/>
</dbReference>
<dbReference type="InterPro" id="IPR023458">
    <property type="entry name" value="Met-tRNA_ligase_1"/>
</dbReference>
<evidence type="ECO:0000256" key="1">
    <source>
        <dbReference type="ARBA" id="ARBA00003314"/>
    </source>
</evidence>
<dbReference type="CDD" id="cd07957">
    <property type="entry name" value="Anticodon_Ia_Met"/>
    <property type="match status" value="1"/>
</dbReference>
<dbReference type="NCBIfam" id="TIGR00399">
    <property type="entry name" value="metG_C_term"/>
    <property type="match status" value="1"/>
</dbReference>
<reference evidence="18 19" key="1">
    <citation type="submission" date="2019-07" db="EMBL/GenBank/DDBJ databases">
        <title>The draft genome sequence of Vibrio algivorus M1486.</title>
        <authorList>
            <person name="Meng X."/>
        </authorList>
    </citation>
    <scope>NUCLEOTIDE SEQUENCE [LARGE SCALE GENOMIC DNA]</scope>
    <source>
        <strain evidence="18 19">M1486</strain>
    </source>
</reference>
<comment type="cofactor">
    <cofactor evidence="16">
        <name>Zn(2+)</name>
        <dbReference type="ChEBI" id="CHEBI:29105"/>
    </cofactor>
    <text evidence="16">Binds 1 zinc ion per subunit.</text>
</comment>
<comment type="caution">
    <text evidence="18">The sequence shown here is derived from an EMBL/GenBank/DDBJ whole genome shotgun (WGS) entry which is preliminary data.</text>
</comment>
<keyword evidence="10 16" id="KW-0862">Zinc</keyword>
<dbReference type="PROSITE" id="PS50886">
    <property type="entry name" value="TRBD"/>
    <property type="match status" value="1"/>
</dbReference>
<evidence type="ECO:0000256" key="8">
    <source>
        <dbReference type="ARBA" id="ARBA00022723"/>
    </source>
</evidence>
<keyword evidence="11 16" id="KW-0067">ATP-binding</keyword>
<dbReference type="InterPro" id="IPR033911">
    <property type="entry name" value="MetRS_core"/>
</dbReference>
<keyword evidence="5 16" id="KW-0963">Cytoplasm</keyword>
<feature type="binding site" evidence="16">
    <location>
        <position position="146"/>
    </location>
    <ligand>
        <name>Zn(2+)</name>
        <dbReference type="ChEBI" id="CHEBI:29105"/>
    </ligand>
</feature>
<dbReference type="Pfam" id="PF19303">
    <property type="entry name" value="Anticodon_3"/>
    <property type="match status" value="1"/>
</dbReference>
<dbReference type="FunFam" id="1.10.730.10:FF:000005">
    <property type="entry name" value="Methionine--tRNA ligase"/>
    <property type="match status" value="1"/>
</dbReference>
<keyword evidence="9 16" id="KW-0547">Nucleotide-binding</keyword>
<dbReference type="SUPFAM" id="SSF47323">
    <property type="entry name" value="Anticodon-binding domain of a subclass of class I aminoacyl-tRNA synthetases"/>
    <property type="match status" value="1"/>
</dbReference>
<dbReference type="CDD" id="cd00814">
    <property type="entry name" value="MetRS_core"/>
    <property type="match status" value="1"/>
</dbReference>
<dbReference type="PANTHER" id="PTHR45765:SF1">
    <property type="entry name" value="METHIONINE--TRNA LIGASE, CYTOPLASMIC"/>
    <property type="match status" value="1"/>
</dbReference>
<dbReference type="InterPro" id="IPR014758">
    <property type="entry name" value="Met-tRNA_synth"/>
</dbReference>
<keyword evidence="14 16" id="KW-0030">Aminoacyl-tRNA synthetase</keyword>
<dbReference type="Gene3D" id="2.40.50.140">
    <property type="entry name" value="Nucleic acid-binding proteins"/>
    <property type="match status" value="1"/>
</dbReference>
<evidence type="ECO:0000256" key="9">
    <source>
        <dbReference type="ARBA" id="ARBA00022741"/>
    </source>
</evidence>
<feature type="short sequence motif" description="'KMSKS' region" evidence="16">
    <location>
        <begin position="332"/>
        <end position="336"/>
    </location>
</feature>
<dbReference type="GO" id="GO:0005524">
    <property type="term" value="F:ATP binding"/>
    <property type="evidence" value="ECO:0007669"/>
    <property type="project" value="UniProtKB-UniRule"/>
</dbReference>
<dbReference type="Pfam" id="PF09334">
    <property type="entry name" value="tRNA-synt_1g"/>
    <property type="match status" value="1"/>
</dbReference>
<dbReference type="RefSeq" id="WP_144388195.1">
    <property type="nucleotide sequence ID" value="NZ_CANNCB010000012.1"/>
</dbReference>
<dbReference type="Gene3D" id="3.40.50.620">
    <property type="entry name" value="HUPs"/>
    <property type="match status" value="1"/>
</dbReference>
<feature type="binding site" evidence="16">
    <location>
        <position position="162"/>
    </location>
    <ligand>
        <name>Zn(2+)</name>
        <dbReference type="ChEBI" id="CHEBI:29105"/>
    </ligand>
</feature>
<dbReference type="SUPFAM" id="SSF57770">
    <property type="entry name" value="Methionyl-tRNA synthetase (MetRS), Zn-domain"/>
    <property type="match status" value="1"/>
</dbReference>
<evidence type="ECO:0000259" key="17">
    <source>
        <dbReference type="PROSITE" id="PS50886"/>
    </source>
</evidence>
<evidence type="ECO:0000256" key="11">
    <source>
        <dbReference type="ARBA" id="ARBA00022840"/>
    </source>
</evidence>
<evidence type="ECO:0000256" key="7">
    <source>
        <dbReference type="ARBA" id="ARBA00022598"/>
    </source>
</evidence>
<feature type="domain" description="TRNA-binding" evidence="17">
    <location>
        <begin position="581"/>
        <end position="682"/>
    </location>
</feature>
<gene>
    <name evidence="16 18" type="primary">metG</name>
    <name evidence="18" type="ORF">FOF44_09620</name>
</gene>
<dbReference type="InterPro" id="IPR029038">
    <property type="entry name" value="MetRS_Zn"/>
</dbReference>
<keyword evidence="7 16" id="KW-0436">Ligase</keyword>
<feature type="binding site" evidence="16">
    <location>
        <position position="335"/>
    </location>
    <ligand>
        <name>ATP</name>
        <dbReference type="ChEBI" id="CHEBI:30616"/>
    </ligand>
</feature>
<dbReference type="EMBL" id="VMKJ01000017">
    <property type="protein sequence ID" value="TVO36392.1"/>
    <property type="molecule type" value="Genomic_DNA"/>
</dbReference>
<dbReference type="NCBIfam" id="TIGR00398">
    <property type="entry name" value="metG"/>
    <property type="match status" value="1"/>
</dbReference>
<evidence type="ECO:0000256" key="16">
    <source>
        <dbReference type="HAMAP-Rule" id="MF_00098"/>
    </source>
</evidence>
<dbReference type="GO" id="GO:0046872">
    <property type="term" value="F:metal ion binding"/>
    <property type="evidence" value="ECO:0007669"/>
    <property type="project" value="UniProtKB-KW"/>
</dbReference>
<evidence type="ECO:0000256" key="15">
    <source>
        <dbReference type="ARBA" id="ARBA00047364"/>
    </source>
</evidence>
<evidence type="ECO:0000256" key="2">
    <source>
        <dbReference type="ARBA" id="ARBA00004496"/>
    </source>
</evidence>
<evidence type="ECO:0000256" key="14">
    <source>
        <dbReference type="ARBA" id="ARBA00023146"/>
    </source>
</evidence>
<dbReference type="InterPro" id="IPR009080">
    <property type="entry name" value="tRNAsynth_Ia_anticodon-bd"/>
</dbReference>
<dbReference type="Pfam" id="PF01588">
    <property type="entry name" value="tRNA_bind"/>
    <property type="match status" value="1"/>
</dbReference>
<dbReference type="FunFam" id="2.20.28.20:FF:000001">
    <property type="entry name" value="Methionine--tRNA ligase"/>
    <property type="match status" value="1"/>
</dbReference>
<evidence type="ECO:0000256" key="5">
    <source>
        <dbReference type="ARBA" id="ARBA00022490"/>
    </source>
</evidence>
<comment type="function">
    <text evidence="1 16">Is required not only for elongation of protein synthesis but also for the initiation of all mRNA translation through initiator tRNA(fMet) aminoacylation.</text>
</comment>
<dbReference type="GO" id="GO:0005829">
    <property type="term" value="C:cytosol"/>
    <property type="evidence" value="ECO:0007669"/>
    <property type="project" value="TreeGrafter"/>
</dbReference>
<sequence>MATDPRKILVTCALPYANGSIHLGHMLEHIQADVWVRYQRLRGNTVNFICADDAHGTPIMLKAQQLGIKPEDMIAEVQKEHEQDFAGFNISFDNYHSTHSDENRELASMIYLRLKENGFITSRTISQLFDPEKEMFLPDRFVKGTCPKCKAEDQYGDNCDACGETYSPTDLINPKSAVSGATPVMKDSEHFFFDLPQFQSMLKEWTRSGSLQSETANKMQEWFESGLQQWDISRDAPYFGFEIPGEKNKFFYVWLDAPIGYMGSFKNLCDKRNDLDFDEYWKQDSTAELYHFIGKDIVYFHSLFWPAMLDGAGFRKPNNVFVHGYVTVNGAKMSKSKGTFVKASTYLKHLDPECLRYYYAAKLNSRIDDLDLNLEDFTQRVNSDVVNKIVNLASRNAGFITKRFEGKLSNNFTEMALYQEFVDAADRIAELYETREFGRAIREVTSLADKANQYVDEKAPWVIAKQEGKDQDLQDICTVGINLFRVLMTYLKPVMPELAARSEAFLNDTLTWDNMASPLVNHEITKFKALFNRIDPKHVEAMIEASKEDAAAEMAAKEQAEASAQSELDKEPIEAEIEFDDFAKIDMRIAKIISCEEVPKANKLLKFQLDIGGEIRQVFSGIKSAYTPQELEGKLTVMVANLKPRKMKFGMSEGMILAAGPGGKDLWILEPHDGAQPGMRVM</sequence>
<organism evidence="18 19">
    <name type="scientific">Vibrio algivorus</name>
    <dbReference type="NCBI Taxonomy" id="1667024"/>
    <lineage>
        <taxon>Bacteria</taxon>
        <taxon>Pseudomonadati</taxon>
        <taxon>Pseudomonadota</taxon>
        <taxon>Gammaproteobacteria</taxon>
        <taxon>Vibrionales</taxon>
        <taxon>Vibrionaceae</taxon>
        <taxon>Vibrio</taxon>
    </lineage>
</organism>
<dbReference type="InterPro" id="IPR041872">
    <property type="entry name" value="Anticodon_Met"/>
</dbReference>
<dbReference type="HAMAP" id="MF_00098">
    <property type="entry name" value="Met_tRNA_synth_type1"/>
    <property type="match status" value="1"/>
</dbReference>
<protein>
    <recommendedName>
        <fullName evidence="16">Methionine--tRNA ligase</fullName>
        <ecNumber evidence="16">6.1.1.10</ecNumber>
    </recommendedName>
    <alternativeName>
        <fullName evidence="16">Methionyl-tRNA synthetase</fullName>
        <shortName evidence="16">MetRS</shortName>
    </alternativeName>
</protein>
<comment type="subunit">
    <text evidence="4 16">Homodimer.</text>
</comment>
<evidence type="ECO:0000313" key="19">
    <source>
        <dbReference type="Proteomes" id="UP000319828"/>
    </source>
</evidence>
<dbReference type="GO" id="GO:0006431">
    <property type="term" value="P:methionyl-tRNA aminoacylation"/>
    <property type="evidence" value="ECO:0007669"/>
    <property type="project" value="UniProtKB-UniRule"/>
</dbReference>
<accession>A0A557P6W3</accession>
<evidence type="ECO:0000256" key="12">
    <source>
        <dbReference type="ARBA" id="ARBA00022884"/>
    </source>
</evidence>
<feature type="binding site" evidence="16">
    <location>
        <position position="149"/>
    </location>
    <ligand>
        <name>Zn(2+)</name>
        <dbReference type="ChEBI" id="CHEBI:29105"/>
    </ligand>
</feature>
<dbReference type="Gene3D" id="1.10.730.10">
    <property type="entry name" value="Isoleucyl-tRNA Synthetase, Domain 1"/>
    <property type="match status" value="1"/>
</dbReference>
<evidence type="ECO:0000256" key="6">
    <source>
        <dbReference type="ARBA" id="ARBA00022555"/>
    </source>
</evidence>
<proteinExistence type="inferred from homology"/>
<keyword evidence="8 16" id="KW-0479">Metal-binding</keyword>
<dbReference type="EC" id="6.1.1.10" evidence="16"/>
<keyword evidence="13 16" id="KW-0648">Protein biosynthesis</keyword>
<dbReference type="PRINTS" id="PR01041">
    <property type="entry name" value="TRNASYNTHMET"/>
</dbReference>
<evidence type="ECO:0000256" key="10">
    <source>
        <dbReference type="ARBA" id="ARBA00022833"/>
    </source>
</evidence>
<dbReference type="OrthoDB" id="9810191at2"/>
<evidence type="ECO:0000256" key="4">
    <source>
        <dbReference type="ARBA" id="ARBA00011738"/>
    </source>
</evidence>
<evidence type="ECO:0000256" key="3">
    <source>
        <dbReference type="ARBA" id="ARBA00008258"/>
    </source>
</evidence>
<dbReference type="NCBIfam" id="NF001100">
    <property type="entry name" value="PRK00133.1"/>
    <property type="match status" value="1"/>
</dbReference>
<dbReference type="InterPro" id="IPR014729">
    <property type="entry name" value="Rossmann-like_a/b/a_fold"/>
</dbReference>
<keyword evidence="12 16" id="KW-0694">RNA-binding</keyword>
<dbReference type="CDD" id="cd02800">
    <property type="entry name" value="tRNA_bind_EcMetRS_like"/>
    <property type="match status" value="1"/>
</dbReference>
<dbReference type="Gene3D" id="2.20.28.20">
    <property type="entry name" value="Methionyl-tRNA synthetase, Zn-domain"/>
    <property type="match status" value="1"/>
</dbReference>
<feature type="binding site" evidence="16">
    <location>
        <position position="159"/>
    </location>
    <ligand>
        <name>Zn(2+)</name>
        <dbReference type="ChEBI" id="CHEBI:29105"/>
    </ligand>
</feature>
<dbReference type="SUPFAM" id="SSF52374">
    <property type="entry name" value="Nucleotidylyl transferase"/>
    <property type="match status" value="1"/>
</dbReference>
<dbReference type="InterPro" id="IPR012340">
    <property type="entry name" value="NA-bd_OB-fold"/>
</dbReference>
<dbReference type="InterPro" id="IPR002547">
    <property type="entry name" value="tRNA-bd_dom"/>
</dbReference>